<evidence type="ECO:0000313" key="2">
    <source>
        <dbReference type="Proteomes" id="UP001231859"/>
    </source>
</evidence>
<protein>
    <submittedName>
        <fullName evidence="1">SGNH/GDSL hydrolase family protein</fullName>
    </submittedName>
</protein>
<name>A0ABY8P498_9GAMM</name>
<dbReference type="InterPro" id="IPR036514">
    <property type="entry name" value="SGNH_hydro_sf"/>
</dbReference>
<dbReference type="RefSeq" id="WP_280938518.1">
    <property type="nucleotide sequence ID" value="NZ_CP123759.1"/>
</dbReference>
<dbReference type="EMBL" id="CP123759">
    <property type="protein sequence ID" value="WGO83630.1"/>
    <property type="molecule type" value="Genomic_DNA"/>
</dbReference>
<keyword evidence="2" id="KW-1185">Reference proteome</keyword>
<reference evidence="1 2" key="1">
    <citation type="submission" date="2023-04" db="EMBL/GenBank/DDBJ databases">
        <title>Genome dynamics across the evolutionary transition to endosymbiosis.</title>
        <authorList>
            <person name="Siozios S."/>
            <person name="Nadal-Jimenez P."/>
            <person name="Azagi T."/>
            <person name="Sprong H."/>
            <person name="Frost C.L."/>
            <person name="Parratt S.R."/>
            <person name="Taylor G."/>
            <person name="Brettell L."/>
            <person name="Lew K.C."/>
            <person name="Croft L."/>
            <person name="King K.C."/>
            <person name="Brockhurst M.A."/>
            <person name="Hypsa V."/>
            <person name="Novakova E."/>
            <person name="Darby A.C."/>
            <person name="Hurst G.D.D."/>
        </authorList>
    </citation>
    <scope>NUCLEOTIDE SEQUENCE [LARGE SCALE GENOMIC DNA]</scope>
    <source>
        <strain evidence="2">aApi_AU</strain>
    </source>
</reference>
<evidence type="ECO:0000313" key="1">
    <source>
        <dbReference type="EMBL" id="WGO83630.1"/>
    </source>
</evidence>
<keyword evidence="1" id="KW-0378">Hydrolase</keyword>
<dbReference type="SUPFAM" id="SSF52266">
    <property type="entry name" value="SGNH hydrolase"/>
    <property type="match status" value="1"/>
</dbReference>
<gene>
    <name evidence="1" type="ORF">QG404_01495</name>
</gene>
<organism evidence="1 2">
    <name type="scientific">Arsenophonus apicola</name>
    <dbReference type="NCBI Taxonomy" id="2879119"/>
    <lineage>
        <taxon>Bacteria</taxon>
        <taxon>Pseudomonadati</taxon>
        <taxon>Pseudomonadota</taxon>
        <taxon>Gammaproteobacteria</taxon>
        <taxon>Enterobacterales</taxon>
        <taxon>Morganellaceae</taxon>
        <taxon>Arsenophonus</taxon>
    </lineage>
</organism>
<dbReference type="GO" id="GO:0016787">
    <property type="term" value="F:hydrolase activity"/>
    <property type="evidence" value="ECO:0007669"/>
    <property type="project" value="UniProtKB-KW"/>
</dbReference>
<sequence length="369" mass="43192">MKYKQMTHQEAVKRCYELTPQLREYDEFMYSSIRWLPYTMFFHHKNYRSAVINTDEMGFRISKSFSGWVSPTNFPTDESVNIVIGGSTAMGTGATSDAYTISSILSKLTGEIWLNFGGSGYNCVQEAILFMLNQHRFKKIKNIIILSGLSTLTFEGLSDDFTSEYGKYYYSYELVHYMNKYNEDLTYRINSNPSCSNSAVKKFIPKLAERLNNWLDDLAQNSMEKEYTDTYVDIKERINRAVKMTVQSAVQIKQLAKKHDAKVYYILQPLSRWSKDQFHKDEEEMFYAINACANKFWQLFDHLCSLDLHKKYSSQLEAGCQKENIPYYDMNILMSLSPKLHDNIYVDHLHFNNLGYEEMGKLIYEKILN</sequence>
<accession>A0ABY8P498</accession>
<dbReference type="Proteomes" id="UP001231859">
    <property type="component" value="Chromosome"/>
</dbReference>
<proteinExistence type="predicted"/>
<dbReference type="Gene3D" id="3.40.50.1110">
    <property type="entry name" value="SGNH hydrolase"/>
    <property type="match status" value="1"/>
</dbReference>